<evidence type="ECO:0000313" key="3">
    <source>
        <dbReference type="EMBL" id="QLG30133.1"/>
    </source>
</evidence>
<dbReference type="EMBL" id="CP058532">
    <property type="protein sequence ID" value="QLG30133.1"/>
    <property type="molecule type" value="Genomic_DNA"/>
</dbReference>
<dbReference type="Pfam" id="PF17289">
    <property type="entry name" value="Terminase_6C"/>
    <property type="match status" value="1"/>
</dbReference>
<dbReference type="Proteomes" id="UP000509750">
    <property type="component" value="Plasmid unnamed3"/>
</dbReference>
<sequence>MSELVEGKGAIDLRNYKPHFTAGIADPVEAHKTFENWCCRVKDQLIEASGITLRPYQKEFSDRIVKSVVRKDGQTFFAEWARQSGKTETLASTAYAISVLFAPIRIGIFGPKQRQAEIMWDRVKERYNQRLLDGLGLEIETYGGNTFKLSSGSVVQAITAGSGNIEGETFDLILIDETQKISRRMLLAEIWPMGAETNATKCCIGTPHFQDCWFREQLERLKGTPFCMIYDWRTPAKYSKNYRRSIARQLEQMSPESDEFRTQYELEWILEAGMFITYEDWRRMNPPPLMAPYVTKDDLHRDGSLQDKWQIRAGLDLAKTQDSTVLTVTGKYFGSWDPYHDNFSTETIVLLDIVEMQNVEYPDQMDVIKAELDRWGADVVGVDSNGVGDPMTDMLKRELSQHVEGIKFSSSSKHDLYKHVERKIKVEEEWDYCDFVIPKQIHEYEHLEVPMRKMEQQWLELIKDYNGSRMKVEAKEGGHDDFPDSAALAMWVQDADYNIDQKHMTSPTPVLGSFNVGY</sequence>
<reference evidence="3 4" key="1">
    <citation type="submission" date="2020-07" db="EMBL/GenBank/DDBJ databases">
        <title>Gai3-2, isolated from salt lake.</title>
        <authorList>
            <person name="Cui H."/>
            <person name="Shi X."/>
        </authorList>
    </citation>
    <scope>NUCLEOTIDE SEQUENCE [LARGE SCALE GENOMIC DNA]</scope>
    <source>
        <strain evidence="3 4">Gai3-2</strain>
        <plasmid evidence="3 4">unnamed3</plasmid>
    </source>
</reference>
<dbReference type="InterPro" id="IPR027417">
    <property type="entry name" value="P-loop_NTPase"/>
</dbReference>
<keyword evidence="4" id="KW-1185">Reference proteome</keyword>
<keyword evidence="3" id="KW-0614">Plasmid</keyword>
<feature type="domain" description="Terminase large subunit gp17-like C-terminal" evidence="2">
    <location>
        <begin position="314"/>
        <end position="452"/>
    </location>
</feature>
<dbReference type="KEGG" id="halg:HUG10_21335"/>
<keyword evidence="1" id="KW-1188">Viral release from host cell</keyword>
<evidence type="ECO:0000256" key="1">
    <source>
        <dbReference type="ARBA" id="ARBA00022612"/>
    </source>
</evidence>
<dbReference type="GeneID" id="56031434"/>
<gene>
    <name evidence="3" type="ORF">HUG10_21335</name>
</gene>
<dbReference type="Pfam" id="PF03237">
    <property type="entry name" value="Terminase_6N"/>
    <property type="match status" value="1"/>
</dbReference>
<name>A0A7D5H496_9EURY</name>
<geneLocation type="plasmid" evidence="3 4">
    <name>unnamed3</name>
</geneLocation>
<dbReference type="AlphaFoldDB" id="A0A7D5H496"/>
<dbReference type="InterPro" id="IPR035421">
    <property type="entry name" value="Terminase_6C"/>
</dbReference>
<dbReference type="RefSeq" id="WP_179171707.1">
    <property type="nucleotide sequence ID" value="NZ_CP058532.1"/>
</dbReference>
<dbReference type="Gene3D" id="3.30.420.240">
    <property type="match status" value="1"/>
</dbReference>
<evidence type="ECO:0000259" key="2">
    <source>
        <dbReference type="Pfam" id="PF17289"/>
    </source>
</evidence>
<accession>A0A7D5H496</accession>
<organism evidence="3 4">
    <name type="scientific">Halorarum halophilum</name>
    <dbReference type="NCBI Taxonomy" id="2743090"/>
    <lineage>
        <taxon>Archaea</taxon>
        <taxon>Methanobacteriati</taxon>
        <taxon>Methanobacteriota</taxon>
        <taxon>Stenosarchaea group</taxon>
        <taxon>Halobacteria</taxon>
        <taxon>Halobacteriales</taxon>
        <taxon>Haloferacaceae</taxon>
        <taxon>Halorarum</taxon>
    </lineage>
</organism>
<protein>
    <recommendedName>
        <fullName evidence="2">Terminase large subunit gp17-like C-terminal domain-containing protein</fullName>
    </recommendedName>
</protein>
<proteinExistence type="predicted"/>
<evidence type="ECO:0000313" key="4">
    <source>
        <dbReference type="Proteomes" id="UP000509750"/>
    </source>
</evidence>
<dbReference type="Gene3D" id="3.40.50.300">
    <property type="entry name" value="P-loop containing nucleotide triphosphate hydrolases"/>
    <property type="match status" value="1"/>
</dbReference>